<feature type="region of interest" description="Disordered" evidence="1">
    <location>
        <begin position="405"/>
        <end position="427"/>
    </location>
</feature>
<accession>A0A8H7ZVM5</accession>
<dbReference type="Proteomes" id="UP000673691">
    <property type="component" value="Unassembled WGS sequence"/>
</dbReference>
<proteinExistence type="predicted"/>
<evidence type="ECO:0000313" key="2">
    <source>
        <dbReference type="EMBL" id="KAG5460150.1"/>
    </source>
</evidence>
<evidence type="ECO:0000256" key="1">
    <source>
        <dbReference type="SAM" id="MobiDB-lite"/>
    </source>
</evidence>
<sequence length="611" mass="67431">VLVSDRTPVGPPEKVAQRRERVLPLEQAGGLAAGLQRAVHGHKLGAVRRRGAAAAGQDGLQLVLGDVVKVQFQEPVSKRPRERLPARVQARGVLRREQHEPRVRLHDFLRLRDQDLAVVVEQAVQGFEDVRRRKVQLVQDDPVSAAQRLDQRALAEHQATVRRRGVAAEILLQVGVLVVVYPYDPVAGPGRQVADHRSLPHRRRALKQDWIIPGVNGPRKVAQVFVHRGRQDVTADVLYGFRPDQQPERAETDVRAPLVVVRGARRGPRHLAEERAHVLDAREDVLHREVPNRGPAGPADLRHERHADSVEEGPPHAVRRRARDGVRQRARQRPQAVMGPLAGPVGDGVGGGELLGGQIKVRHVFRARAEGRPDRDAGEVLAHDLQEVASAGVRGRDVELRETRPEPGRQVPFPDVGRGVHAGEDPEVPVARNGRFVTALGEEERAGLSLEQRTQALKRFRRGEVDLVEQYPFAARDGLSQDALDEPEHEPSPSSVLLLNLQVCNGVGEPAPSEPQVGREHRPSQLVCRFASAGRPFSNFLLVAKPLFGHHARLAIKRRQSREQALGRRLPCGFQKLGVPAHREGHGKNGVELVPEPNYEGPGVDRPVPAQ</sequence>
<protein>
    <submittedName>
        <fullName evidence="2">Uncharacterized protein</fullName>
    </submittedName>
</protein>
<name>A0A8H7ZVM5_9FUNG</name>
<dbReference type="EMBL" id="JAEFCI010005669">
    <property type="protein sequence ID" value="KAG5460150.1"/>
    <property type="molecule type" value="Genomic_DNA"/>
</dbReference>
<feature type="compositionally biased region" description="Basic and acidic residues" evidence="1">
    <location>
        <begin position="300"/>
        <end position="309"/>
    </location>
</feature>
<feature type="region of interest" description="Disordered" evidence="1">
    <location>
        <begin position="289"/>
        <end position="344"/>
    </location>
</feature>
<keyword evidence="3" id="KW-1185">Reference proteome</keyword>
<evidence type="ECO:0000313" key="3">
    <source>
        <dbReference type="Proteomes" id="UP000673691"/>
    </source>
</evidence>
<dbReference type="OrthoDB" id="10687567at2759"/>
<organism evidence="2 3">
    <name type="scientific">Olpidium bornovanus</name>
    <dbReference type="NCBI Taxonomy" id="278681"/>
    <lineage>
        <taxon>Eukaryota</taxon>
        <taxon>Fungi</taxon>
        <taxon>Fungi incertae sedis</taxon>
        <taxon>Olpidiomycota</taxon>
        <taxon>Olpidiomycotina</taxon>
        <taxon>Olpidiomycetes</taxon>
        <taxon>Olpidiales</taxon>
        <taxon>Olpidiaceae</taxon>
        <taxon>Olpidium</taxon>
    </lineage>
</organism>
<feature type="non-terminal residue" evidence="2">
    <location>
        <position position="1"/>
    </location>
</feature>
<feature type="region of interest" description="Disordered" evidence="1">
    <location>
        <begin position="581"/>
        <end position="611"/>
    </location>
</feature>
<comment type="caution">
    <text evidence="2">The sequence shown here is derived from an EMBL/GenBank/DDBJ whole genome shotgun (WGS) entry which is preliminary data.</text>
</comment>
<feature type="compositionally biased region" description="Basic residues" evidence="1">
    <location>
        <begin position="317"/>
        <end position="332"/>
    </location>
</feature>
<feature type="compositionally biased region" description="Low complexity" evidence="1">
    <location>
        <begin position="333"/>
        <end position="344"/>
    </location>
</feature>
<dbReference type="AlphaFoldDB" id="A0A8H7ZVM5"/>
<gene>
    <name evidence="2" type="ORF">BJ554DRAFT_7837</name>
</gene>
<reference evidence="2 3" key="1">
    <citation type="journal article" name="Sci. Rep.">
        <title>Genome-scale phylogenetic analyses confirm Olpidium as the closest living zoosporic fungus to the non-flagellated, terrestrial fungi.</title>
        <authorList>
            <person name="Chang Y."/>
            <person name="Rochon D."/>
            <person name="Sekimoto S."/>
            <person name="Wang Y."/>
            <person name="Chovatia M."/>
            <person name="Sandor L."/>
            <person name="Salamov A."/>
            <person name="Grigoriev I.V."/>
            <person name="Stajich J.E."/>
            <person name="Spatafora J.W."/>
        </authorList>
    </citation>
    <scope>NUCLEOTIDE SEQUENCE [LARGE SCALE GENOMIC DNA]</scope>
    <source>
        <strain evidence="2">S191</strain>
    </source>
</reference>